<name>A0ABY2Q2S1_9HYPH</name>
<evidence type="ECO:0000256" key="3">
    <source>
        <dbReference type="ARBA" id="ARBA00023163"/>
    </source>
</evidence>
<dbReference type="Proteomes" id="UP000306441">
    <property type="component" value="Unassembled WGS sequence"/>
</dbReference>
<dbReference type="InterPro" id="IPR036390">
    <property type="entry name" value="WH_DNA-bd_sf"/>
</dbReference>
<feature type="compositionally biased region" description="Polar residues" evidence="4">
    <location>
        <begin position="217"/>
        <end position="231"/>
    </location>
</feature>
<feature type="region of interest" description="Disordered" evidence="4">
    <location>
        <begin position="217"/>
        <end position="250"/>
    </location>
</feature>
<feature type="compositionally biased region" description="Basic and acidic residues" evidence="4">
    <location>
        <begin position="233"/>
        <end position="250"/>
    </location>
</feature>
<keyword evidence="7" id="KW-1185">Reference proteome</keyword>
<dbReference type="SMART" id="SM00345">
    <property type="entry name" value="HTH_GNTR"/>
    <property type="match status" value="1"/>
</dbReference>
<evidence type="ECO:0000259" key="5">
    <source>
        <dbReference type="PROSITE" id="PS50949"/>
    </source>
</evidence>
<accession>A0ABY2Q2S1</accession>
<keyword evidence="3" id="KW-0804">Transcription</keyword>
<comment type="caution">
    <text evidence="6">The sequence shown here is derived from an EMBL/GenBank/DDBJ whole genome shotgun (WGS) entry which is preliminary data.</text>
</comment>
<dbReference type="EMBL" id="SSNY01000015">
    <property type="protein sequence ID" value="THF54818.1"/>
    <property type="molecule type" value="Genomic_DNA"/>
</dbReference>
<dbReference type="Gene3D" id="1.10.10.10">
    <property type="entry name" value="Winged helix-like DNA-binding domain superfamily/Winged helix DNA-binding domain"/>
    <property type="match status" value="1"/>
</dbReference>
<dbReference type="SUPFAM" id="SSF46785">
    <property type="entry name" value="Winged helix' DNA-binding domain"/>
    <property type="match status" value="1"/>
</dbReference>
<dbReference type="InterPro" id="IPR008920">
    <property type="entry name" value="TF_FadR/GntR_C"/>
</dbReference>
<evidence type="ECO:0000256" key="1">
    <source>
        <dbReference type="ARBA" id="ARBA00023015"/>
    </source>
</evidence>
<protein>
    <submittedName>
        <fullName evidence="6">GntR family transcriptional regulator</fullName>
    </submittedName>
</protein>
<dbReference type="Gene3D" id="1.20.120.530">
    <property type="entry name" value="GntR ligand-binding domain-like"/>
    <property type="match status" value="1"/>
</dbReference>
<dbReference type="PANTHER" id="PTHR43537">
    <property type="entry name" value="TRANSCRIPTIONAL REGULATOR, GNTR FAMILY"/>
    <property type="match status" value="1"/>
</dbReference>
<evidence type="ECO:0000256" key="2">
    <source>
        <dbReference type="ARBA" id="ARBA00023125"/>
    </source>
</evidence>
<dbReference type="InterPro" id="IPR011711">
    <property type="entry name" value="GntR_C"/>
</dbReference>
<proteinExistence type="predicted"/>
<dbReference type="Pfam" id="PF07729">
    <property type="entry name" value="FCD"/>
    <property type="match status" value="1"/>
</dbReference>
<dbReference type="Pfam" id="PF00392">
    <property type="entry name" value="GntR"/>
    <property type="match status" value="1"/>
</dbReference>
<evidence type="ECO:0000313" key="7">
    <source>
        <dbReference type="Proteomes" id="UP000306441"/>
    </source>
</evidence>
<dbReference type="InterPro" id="IPR000524">
    <property type="entry name" value="Tscrpt_reg_HTH_GntR"/>
</dbReference>
<dbReference type="PROSITE" id="PS50949">
    <property type="entry name" value="HTH_GNTR"/>
    <property type="match status" value="1"/>
</dbReference>
<keyword evidence="1" id="KW-0805">Transcription regulation</keyword>
<dbReference type="SMART" id="SM00895">
    <property type="entry name" value="FCD"/>
    <property type="match status" value="1"/>
</dbReference>
<keyword evidence="2" id="KW-0238">DNA-binding</keyword>
<dbReference type="CDD" id="cd07377">
    <property type="entry name" value="WHTH_GntR"/>
    <property type="match status" value="1"/>
</dbReference>
<dbReference type="SUPFAM" id="SSF48008">
    <property type="entry name" value="GntR ligand-binding domain-like"/>
    <property type="match status" value="1"/>
</dbReference>
<dbReference type="PANTHER" id="PTHR43537:SF49">
    <property type="entry name" value="TRANSCRIPTIONAL REGULATORY PROTEIN"/>
    <property type="match status" value="1"/>
</dbReference>
<feature type="domain" description="HTH gntR-type" evidence="5">
    <location>
        <begin position="3"/>
        <end position="70"/>
    </location>
</feature>
<evidence type="ECO:0000256" key="4">
    <source>
        <dbReference type="SAM" id="MobiDB-lite"/>
    </source>
</evidence>
<gene>
    <name evidence="6" type="ORF">E6C48_20305</name>
</gene>
<reference evidence="6 7" key="1">
    <citation type="submission" date="2019-04" db="EMBL/GenBank/DDBJ databases">
        <title>Mesorhizobium composti sp. nov., isolated from compost.</title>
        <authorList>
            <person name="Lin S.-Y."/>
            <person name="Hameed A."/>
            <person name="Hsieh Y.-T."/>
            <person name="Young C.-C."/>
        </authorList>
    </citation>
    <scope>NUCLEOTIDE SEQUENCE [LARGE SCALE GENOMIC DNA]</scope>
    <source>
        <strain evidence="6 7">CC-YTH430</strain>
    </source>
</reference>
<evidence type="ECO:0000313" key="6">
    <source>
        <dbReference type="EMBL" id="THF54818.1"/>
    </source>
</evidence>
<sequence length="250" mass="28395">MVLRSADRVREELEQAIMAAEFAEGERLDEVTLSARFAVSRTPVREALHGLAASGLVETIPRRGAFVRYPSFIKLVEMFDVMAELEAMCGRLAARRITPEELERLEEAAVACERAMEKGDADDYYRENERFHHVLYQASGNSYLAGEASKLHKRLQPFRRLQLRVRGRLQQSMREHRQVQDAIVKGDAERAADVLRGHIAIQGENLRDLMANFAKQQAGTAARSQSASPESGTRFRDKDMRKIRNPERAE</sequence>
<dbReference type="RefSeq" id="WP_136360012.1">
    <property type="nucleotide sequence ID" value="NZ_SSNY01000015.1"/>
</dbReference>
<dbReference type="InterPro" id="IPR036388">
    <property type="entry name" value="WH-like_DNA-bd_sf"/>
</dbReference>
<organism evidence="6 7">
    <name type="scientific">Ollibium composti</name>
    <dbReference type="NCBI Taxonomy" id="2675109"/>
    <lineage>
        <taxon>Bacteria</taxon>
        <taxon>Pseudomonadati</taxon>
        <taxon>Pseudomonadota</taxon>
        <taxon>Alphaproteobacteria</taxon>
        <taxon>Hyphomicrobiales</taxon>
        <taxon>Phyllobacteriaceae</taxon>
        <taxon>Ollibium</taxon>
    </lineage>
</organism>